<feature type="region of interest" description="Disordered" evidence="3">
    <location>
        <begin position="561"/>
        <end position="582"/>
    </location>
</feature>
<evidence type="ECO:0000313" key="7">
    <source>
        <dbReference type="Proteomes" id="UP000828390"/>
    </source>
</evidence>
<dbReference type="PANTHER" id="PTHR48102">
    <property type="entry name" value="ATP-DEPENDENT CLP PROTEASE ATP-BINDING SUBUNIT CLPX-LIKE, MITOCHONDRIAL-RELATED"/>
    <property type="match status" value="1"/>
</dbReference>
<reference evidence="6" key="2">
    <citation type="submission" date="2020-11" db="EMBL/GenBank/DDBJ databases">
        <authorList>
            <person name="McCartney M.A."/>
            <person name="Auch B."/>
            <person name="Kono T."/>
            <person name="Mallez S."/>
            <person name="Becker A."/>
            <person name="Gohl D.M."/>
            <person name="Silverstein K.A.T."/>
            <person name="Koren S."/>
            <person name="Bechman K.B."/>
            <person name="Herman A."/>
            <person name="Abrahante J.E."/>
            <person name="Garbe J."/>
        </authorList>
    </citation>
    <scope>NUCLEOTIDE SEQUENCE</scope>
    <source>
        <strain evidence="6">Duluth1</strain>
        <tissue evidence="6">Whole animal</tissue>
    </source>
</reference>
<dbReference type="InterPro" id="IPR019489">
    <property type="entry name" value="Clp_ATPase_C"/>
</dbReference>
<dbReference type="FunFam" id="1.10.8.60:FF:000002">
    <property type="entry name" value="ATP-dependent Clp protease ATP-binding subunit ClpX"/>
    <property type="match status" value="1"/>
</dbReference>
<proteinExistence type="predicted"/>
<dbReference type="InterPro" id="IPR027417">
    <property type="entry name" value="P-loop_NTPase"/>
</dbReference>
<feature type="non-terminal residue" evidence="6">
    <location>
        <position position="582"/>
    </location>
</feature>
<sequence length="582" mass="64993">ESHKSIRVPVLSSGQLSLIPPCSVSFHSTPGNYGKKRNSRRGKGGKQSVNIEDQFACVHCGSQSVECRQLNDEKFLVVCNECHRKYEVCEDPVAEENSYTDITPKEIKAFLDKYIIGQDIAKVVFSTAVYNHYKRVRHNATLNPPETQNQTHEVYESGRTYYPKDARNIGEVTLDGILRQQFNMLTSQGYARARSVSKPKVKPPVDPRSTKENAVVIDKTNILLIGPTGSGKTMLAKTIVKQLNVPHVICDCTQFTAAGYVGSDVDSIITKLLQDAEGDVSRCEQGIVFLDEVDKIARVKHNHNKDVGGEEVQQGLLKIMEGTKLQVSDKKGKPSAESVAVDTTNILFVASGAFTGLEKIVQKRLSKNSLGFGQSPSDLEKDNFPQSTNLDLTDKELGHEQVDECFRLVEDQDLIMYGMIPEFVGRLPCVVPFHHLTEHMLIQVLTEPKNALLKQFQKLFHLDNVELELTAGACQTLARNTIRKRTGARGLRAELDKCLFPLMFEIPKSDIKKVIIDEDFILGKSAPVYIRDDPFCDIEQDSAVDSTDMELRKSDLHLTEKQPEVTSLQDLSRTKGSEEKTL</sequence>
<dbReference type="Gene3D" id="3.40.50.300">
    <property type="entry name" value="P-loop containing nucleotide triphosphate hydrolases"/>
    <property type="match status" value="1"/>
</dbReference>
<dbReference type="SMART" id="SM00382">
    <property type="entry name" value="AAA"/>
    <property type="match status" value="1"/>
</dbReference>
<feature type="domain" description="AAA+ ATPase" evidence="4">
    <location>
        <begin position="218"/>
        <end position="364"/>
    </location>
</feature>
<dbReference type="AlphaFoldDB" id="A0A9D4KKK7"/>
<evidence type="ECO:0000256" key="1">
    <source>
        <dbReference type="ARBA" id="ARBA00022741"/>
    </source>
</evidence>
<dbReference type="InterPro" id="IPR003959">
    <property type="entry name" value="ATPase_AAA_core"/>
</dbReference>
<accession>A0A9D4KKK7</accession>
<dbReference type="NCBIfam" id="NF003745">
    <property type="entry name" value="PRK05342.1"/>
    <property type="match status" value="1"/>
</dbReference>
<dbReference type="GO" id="GO:0016887">
    <property type="term" value="F:ATP hydrolysis activity"/>
    <property type="evidence" value="ECO:0007669"/>
    <property type="project" value="InterPro"/>
</dbReference>
<dbReference type="GO" id="GO:0005759">
    <property type="term" value="C:mitochondrial matrix"/>
    <property type="evidence" value="ECO:0007669"/>
    <property type="project" value="TreeGrafter"/>
</dbReference>
<feature type="compositionally biased region" description="Basic and acidic residues" evidence="3">
    <location>
        <begin position="572"/>
        <end position="582"/>
    </location>
</feature>
<dbReference type="Pfam" id="PF10431">
    <property type="entry name" value="ClpB_D2-small"/>
    <property type="match status" value="1"/>
</dbReference>
<evidence type="ECO:0000259" key="5">
    <source>
        <dbReference type="SMART" id="SM01086"/>
    </source>
</evidence>
<dbReference type="Pfam" id="PF07724">
    <property type="entry name" value="AAA_2"/>
    <property type="match status" value="1"/>
</dbReference>
<dbReference type="Proteomes" id="UP000828390">
    <property type="component" value="Unassembled WGS sequence"/>
</dbReference>
<dbReference type="EMBL" id="JAIWYP010000004">
    <property type="protein sequence ID" value="KAH3841583.1"/>
    <property type="molecule type" value="Genomic_DNA"/>
</dbReference>
<keyword evidence="2" id="KW-0067">ATP-binding</keyword>
<name>A0A9D4KKK7_DREPO</name>
<reference evidence="6" key="1">
    <citation type="journal article" date="2019" name="bioRxiv">
        <title>The Genome of the Zebra Mussel, Dreissena polymorpha: A Resource for Invasive Species Research.</title>
        <authorList>
            <person name="McCartney M.A."/>
            <person name="Auch B."/>
            <person name="Kono T."/>
            <person name="Mallez S."/>
            <person name="Zhang Y."/>
            <person name="Obille A."/>
            <person name="Becker A."/>
            <person name="Abrahante J.E."/>
            <person name="Garbe J."/>
            <person name="Badalamenti J.P."/>
            <person name="Herman A."/>
            <person name="Mangelson H."/>
            <person name="Liachko I."/>
            <person name="Sullivan S."/>
            <person name="Sone E.D."/>
            <person name="Koren S."/>
            <person name="Silverstein K.A.T."/>
            <person name="Beckman K.B."/>
            <person name="Gohl D.M."/>
        </authorList>
    </citation>
    <scope>NUCLEOTIDE SEQUENCE</scope>
    <source>
        <strain evidence="6">Duluth1</strain>
        <tissue evidence="6">Whole animal</tissue>
    </source>
</reference>
<dbReference type="InterPro" id="IPR003593">
    <property type="entry name" value="AAA+_ATPase"/>
</dbReference>
<dbReference type="PANTHER" id="PTHR48102:SF7">
    <property type="entry name" value="ATP-DEPENDENT CLP PROTEASE ATP-BINDING SUBUNIT CLPX-LIKE, MITOCHONDRIAL"/>
    <property type="match status" value="1"/>
</dbReference>
<feature type="domain" description="Clp ATPase C-terminal" evidence="5">
    <location>
        <begin position="436"/>
        <end position="530"/>
    </location>
</feature>
<gene>
    <name evidence="6" type="ORF">DPMN_115051</name>
</gene>
<keyword evidence="1" id="KW-0547">Nucleotide-binding</keyword>
<evidence type="ECO:0008006" key="8">
    <source>
        <dbReference type="Google" id="ProtNLM"/>
    </source>
</evidence>
<dbReference type="SMART" id="SM01086">
    <property type="entry name" value="ClpB_D2-small"/>
    <property type="match status" value="1"/>
</dbReference>
<dbReference type="InterPro" id="IPR050052">
    <property type="entry name" value="ATP-dep_Clp_protease_ClpX"/>
</dbReference>
<evidence type="ECO:0000313" key="6">
    <source>
        <dbReference type="EMBL" id="KAH3841583.1"/>
    </source>
</evidence>
<dbReference type="Gene3D" id="1.10.8.60">
    <property type="match status" value="1"/>
</dbReference>
<evidence type="ECO:0000256" key="3">
    <source>
        <dbReference type="SAM" id="MobiDB-lite"/>
    </source>
</evidence>
<comment type="caution">
    <text evidence="6">The sequence shown here is derived from an EMBL/GenBank/DDBJ whole genome shotgun (WGS) entry which is preliminary data.</text>
</comment>
<evidence type="ECO:0000259" key="4">
    <source>
        <dbReference type="SMART" id="SM00382"/>
    </source>
</evidence>
<dbReference type="GO" id="GO:0051603">
    <property type="term" value="P:proteolysis involved in protein catabolic process"/>
    <property type="evidence" value="ECO:0007669"/>
    <property type="project" value="TreeGrafter"/>
</dbReference>
<protein>
    <recommendedName>
        <fullName evidence="8">ClpX-type ZB domain-containing protein</fullName>
    </recommendedName>
</protein>
<dbReference type="GO" id="GO:0005524">
    <property type="term" value="F:ATP binding"/>
    <property type="evidence" value="ECO:0007669"/>
    <property type="project" value="UniProtKB-KW"/>
</dbReference>
<organism evidence="6 7">
    <name type="scientific">Dreissena polymorpha</name>
    <name type="common">Zebra mussel</name>
    <name type="synonym">Mytilus polymorpha</name>
    <dbReference type="NCBI Taxonomy" id="45954"/>
    <lineage>
        <taxon>Eukaryota</taxon>
        <taxon>Metazoa</taxon>
        <taxon>Spiralia</taxon>
        <taxon>Lophotrochozoa</taxon>
        <taxon>Mollusca</taxon>
        <taxon>Bivalvia</taxon>
        <taxon>Autobranchia</taxon>
        <taxon>Heteroconchia</taxon>
        <taxon>Euheterodonta</taxon>
        <taxon>Imparidentia</taxon>
        <taxon>Neoheterodontei</taxon>
        <taxon>Myida</taxon>
        <taxon>Dreissenoidea</taxon>
        <taxon>Dreissenidae</taxon>
        <taxon>Dreissena</taxon>
    </lineage>
</organism>
<evidence type="ECO:0000256" key="2">
    <source>
        <dbReference type="ARBA" id="ARBA00022840"/>
    </source>
</evidence>
<dbReference type="SUPFAM" id="SSF52540">
    <property type="entry name" value="P-loop containing nucleoside triphosphate hydrolases"/>
    <property type="match status" value="1"/>
</dbReference>
<keyword evidence="7" id="KW-1185">Reference proteome</keyword>